<dbReference type="InterPro" id="IPR029066">
    <property type="entry name" value="PLP-binding_barrel"/>
</dbReference>
<dbReference type="InterPro" id="IPR011078">
    <property type="entry name" value="PyrdxlP_homeostasis"/>
</dbReference>
<sequence>MENLLDSKKEIFAHLDTIYANIEKAAAVSGRKKEDIQLMAVTKTVEPERVNMAIEYGVRLLGENRAQELVSKYDSYNKDGVDIHFIGTLQTNKVRQIIDKVSLIQSVNSLHLAKEIDRLAGSRLGHPMDILIEINIGDEESKSGISYKEAEPLILEAAAMPNLHVRGLMCIPPICEDPAELERYFEKMHRLFVDMKEKNIDNVNMDFLSMGMSGDYEAAIRQGANIVRIGSALFGKRIYKEK</sequence>
<dbReference type="RefSeq" id="WP_177502416.1">
    <property type="nucleotide sequence ID" value="NZ_JACSNR010000004.1"/>
</dbReference>
<accession>A0ABS2GLP7</accession>
<comment type="caution">
    <text evidence="5">The sequence shown here is derived from an EMBL/GenBank/DDBJ whole genome shotgun (WGS) entry which is preliminary data.</text>
</comment>
<evidence type="ECO:0000259" key="4">
    <source>
        <dbReference type="Pfam" id="PF01168"/>
    </source>
</evidence>
<dbReference type="InterPro" id="IPR001608">
    <property type="entry name" value="Ala_racemase_N"/>
</dbReference>
<evidence type="ECO:0000313" key="6">
    <source>
        <dbReference type="Proteomes" id="UP000724149"/>
    </source>
</evidence>
<feature type="modified residue" description="N6-(pyridoxal phosphate)lysine" evidence="2">
    <location>
        <position position="43"/>
    </location>
</feature>
<dbReference type="PANTHER" id="PTHR10146:SF14">
    <property type="entry name" value="PYRIDOXAL PHOSPHATE HOMEOSTASIS PROTEIN"/>
    <property type="match status" value="1"/>
</dbReference>
<keyword evidence="1 2" id="KW-0663">Pyridoxal phosphate</keyword>
<dbReference type="Pfam" id="PF01168">
    <property type="entry name" value="Ala_racemase_N"/>
    <property type="match status" value="1"/>
</dbReference>
<dbReference type="PIRSF" id="PIRSF004848">
    <property type="entry name" value="YBL036c_PLPDEIII"/>
    <property type="match status" value="1"/>
</dbReference>
<comment type="function">
    <text evidence="2">Pyridoxal 5'-phosphate (PLP)-binding protein, which is involved in PLP homeostasis.</text>
</comment>
<dbReference type="Gene3D" id="3.20.20.10">
    <property type="entry name" value="Alanine racemase"/>
    <property type="match status" value="1"/>
</dbReference>
<proteinExistence type="inferred from homology"/>
<evidence type="ECO:0000256" key="3">
    <source>
        <dbReference type="RuleBase" id="RU004514"/>
    </source>
</evidence>
<evidence type="ECO:0000256" key="1">
    <source>
        <dbReference type="ARBA" id="ARBA00022898"/>
    </source>
</evidence>
<evidence type="ECO:0000313" key="5">
    <source>
        <dbReference type="EMBL" id="MBM6923031.1"/>
    </source>
</evidence>
<dbReference type="PANTHER" id="PTHR10146">
    <property type="entry name" value="PROLINE SYNTHETASE CO-TRANSCRIBED BACTERIAL HOMOLOG PROTEIN"/>
    <property type="match status" value="1"/>
</dbReference>
<dbReference type="HAMAP" id="MF_02087">
    <property type="entry name" value="PLP_homeostasis"/>
    <property type="match status" value="1"/>
</dbReference>
<comment type="similarity">
    <text evidence="2 3">Belongs to the pyridoxal phosphate-binding protein YggS/PROSC family.</text>
</comment>
<name>A0ABS2GLP7_9FIRM</name>
<dbReference type="SUPFAM" id="SSF51419">
    <property type="entry name" value="PLP-binding barrel"/>
    <property type="match status" value="1"/>
</dbReference>
<protein>
    <recommendedName>
        <fullName evidence="2">Pyridoxal phosphate homeostasis protein</fullName>
        <shortName evidence="2">PLP homeostasis protein</shortName>
    </recommendedName>
</protein>
<dbReference type="NCBIfam" id="TIGR00044">
    <property type="entry name" value="YggS family pyridoxal phosphate-dependent enzyme"/>
    <property type="match status" value="1"/>
</dbReference>
<evidence type="ECO:0000256" key="2">
    <source>
        <dbReference type="HAMAP-Rule" id="MF_02087"/>
    </source>
</evidence>
<organism evidence="5 6">
    <name type="scientific">Hydrogenoanaerobacterium saccharovorans</name>
    <dbReference type="NCBI Taxonomy" id="474960"/>
    <lineage>
        <taxon>Bacteria</taxon>
        <taxon>Bacillati</taxon>
        <taxon>Bacillota</taxon>
        <taxon>Clostridia</taxon>
        <taxon>Eubacteriales</taxon>
        <taxon>Oscillospiraceae</taxon>
        <taxon>Hydrogenoanaerobacterium</taxon>
    </lineage>
</organism>
<feature type="domain" description="Alanine racemase N-terminal" evidence="4">
    <location>
        <begin position="14"/>
        <end position="236"/>
    </location>
</feature>
<dbReference type="Proteomes" id="UP000724149">
    <property type="component" value="Unassembled WGS sequence"/>
</dbReference>
<gene>
    <name evidence="5" type="ORF">H9X81_04905</name>
</gene>
<dbReference type="EMBL" id="JACSNR010000004">
    <property type="protein sequence ID" value="MBM6923031.1"/>
    <property type="molecule type" value="Genomic_DNA"/>
</dbReference>
<dbReference type="CDD" id="cd00635">
    <property type="entry name" value="PLPDE_III_YBL036c_like"/>
    <property type="match status" value="1"/>
</dbReference>
<reference evidence="5 6" key="1">
    <citation type="journal article" date="2021" name="Sci. Rep.">
        <title>The distribution of antibiotic resistance genes in chicken gut microbiota commensals.</title>
        <authorList>
            <person name="Juricova H."/>
            <person name="Matiasovicova J."/>
            <person name="Kubasova T."/>
            <person name="Cejkova D."/>
            <person name="Rychlik I."/>
        </authorList>
    </citation>
    <scope>NUCLEOTIDE SEQUENCE [LARGE SCALE GENOMIC DNA]</scope>
    <source>
        <strain evidence="5 6">An564</strain>
    </source>
</reference>
<keyword evidence="6" id="KW-1185">Reference proteome</keyword>